<dbReference type="Pfam" id="PF11225">
    <property type="entry name" value="DUF3024"/>
    <property type="match status" value="1"/>
</dbReference>
<dbReference type="InterPro" id="IPR021388">
    <property type="entry name" value="DUF3024"/>
</dbReference>
<dbReference type="GeneID" id="31767315"/>
<evidence type="ECO:0008006" key="3">
    <source>
        <dbReference type="Google" id="ProtNLM"/>
    </source>
</evidence>
<accession>A5FBM4</accession>
<dbReference type="AlphaFoldDB" id="A5FBM4"/>
<sequence length="115" mass="13989">MALEFENEIEIIEVMEGYLINSRPPEEVRNQVDINYKIESQSIIIFEIRPVWDNPSEKMEYNVAKATFVKTENKWKVYWFKSDMKWHTYKPNEKVNNLKEFVKIIEEDKYNCFRG</sequence>
<organism evidence="1 2">
    <name type="scientific">Flavobacterium johnsoniae (strain ATCC 17061 / DSM 2064 / JCM 8514 / BCRC 14874 / CCUG 350202 / NBRC 14942 / NCIMB 11054 / UW101)</name>
    <name type="common">Cytophaga johnsonae</name>
    <dbReference type="NCBI Taxonomy" id="376686"/>
    <lineage>
        <taxon>Bacteria</taxon>
        <taxon>Pseudomonadati</taxon>
        <taxon>Bacteroidota</taxon>
        <taxon>Flavobacteriia</taxon>
        <taxon>Flavobacteriales</taxon>
        <taxon>Flavobacteriaceae</taxon>
        <taxon>Flavobacterium</taxon>
    </lineage>
</organism>
<evidence type="ECO:0000313" key="1">
    <source>
        <dbReference type="EMBL" id="ABQ07396.1"/>
    </source>
</evidence>
<name>A5FBM4_FLAJ1</name>
<evidence type="ECO:0000313" key="2">
    <source>
        <dbReference type="Proteomes" id="UP000006694"/>
    </source>
</evidence>
<dbReference type="KEGG" id="fjo:Fjoh_4389"/>
<proteinExistence type="predicted"/>
<protein>
    <recommendedName>
        <fullName evidence="3">DUF3024 domain-containing protein</fullName>
    </recommendedName>
</protein>
<gene>
    <name evidence="1" type="ordered locus">Fjoh_4389</name>
</gene>
<reference evidence="1 2" key="1">
    <citation type="journal article" date="2009" name="Appl. Environ. Microbiol.">
        <title>Novel features of the polysaccharide-digesting gliding bacterium Flavobacterium johnsoniae as revealed by genome sequence analysis.</title>
        <authorList>
            <person name="McBride M.J."/>
            <person name="Xie G."/>
            <person name="Martens E.C."/>
            <person name="Lapidus A."/>
            <person name="Henrissat B."/>
            <person name="Rhodes R.G."/>
            <person name="Goltsman E."/>
            <person name="Wang W."/>
            <person name="Xu J."/>
            <person name="Hunnicutt D.W."/>
            <person name="Staroscik A.M."/>
            <person name="Hoover T.R."/>
            <person name="Cheng Y.Q."/>
            <person name="Stein J.L."/>
        </authorList>
    </citation>
    <scope>NUCLEOTIDE SEQUENCE [LARGE SCALE GENOMIC DNA]</scope>
    <source>
        <strain evidence="2">ATCC 17061 / DSM 2064 / JCM 8514 / BCRC 14874 / CCUG 350202 / NBRC 14942 / NCIMB 11054 / UW101</strain>
    </source>
</reference>
<dbReference type="OrthoDB" id="1362002at2"/>
<dbReference type="HOGENOM" id="CLU_161337_1_0_10"/>
<dbReference type="eggNOG" id="ENOG5032TDX">
    <property type="taxonomic scope" value="Bacteria"/>
</dbReference>
<dbReference type="EMBL" id="CP000685">
    <property type="protein sequence ID" value="ABQ07396.1"/>
    <property type="molecule type" value="Genomic_DNA"/>
</dbReference>
<dbReference type="Proteomes" id="UP000006694">
    <property type="component" value="Chromosome"/>
</dbReference>
<keyword evidence="2" id="KW-1185">Reference proteome</keyword>
<dbReference type="RefSeq" id="WP_012026362.1">
    <property type="nucleotide sequence ID" value="NC_009441.1"/>
</dbReference>